<gene>
    <name evidence="2" type="ORF">NF556_07360</name>
</gene>
<dbReference type="InterPro" id="IPR002831">
    <property type="entry name" value="Tscrpt_reg_TrmB_N"/>
</dbReference>
<dbReference type="Pfam" id="PF01978">
    <property type="entry name" value="TrmB"/>
    <property type="match status" value="1"/>
</dbReference>
<evidence type="ECO:0000313" key="2">
    <source>
        <dbReference type="EMBL" id="USQ81458.1"/>
    </source>
</evidence>
<dbReference type="RefSeq" id="WP_252594962.1">
    <property type="nucleotide sequence ID" value="NZ_CP099489.1"/>
</dbReference>
<dbReference type="InterPro" id="IPR000792">
    <property type="entry name" value="Tscrpt_reg_LuxR_C"/>
</dbReference>
<dbReference type="PROSITE" id="PS50043">
    <property type="entry name" value="HTH_LUXR_2"/>
    <property type="match status" value="1"/>
</dbReference>
<dbReference type="SUPFAM" id="SSF46894">
    <property type="entry name" value="C-terminal effector domain of the bipartite response regulators"/>
    <property type="match status" value="1"/>
</dbReference>
<dbReference type="InterPro" id="IPR051797">
    <property type="entry name" value="TrmB-like"/>
</dbReference>
<evidence type="ECO:0000259" key="1">
    <source>
        <dbReference type="PROSITE" id="PS50043"/>
    </source>
</evidence>
<dbReference type="InterPro" id="IPR036388">
    <property type="entry name" value="WH-like_DNA-bd_sf"/>
</dbReference>
<accession>A0ABY4YXF1</accession>
<dbReference type="PANTHER" id="PTHR34293:SF1">
    <property type="entry name" value="HTH-TYPE TRANSCRIPTIONAL REGULATOR TRMBL2"/>
    <property type="match status" value="1"/>
</dbReference>
<proteinExistence type="predicted"/>
<organism evidence="2 3">
    <name type="scientific">Ornithinimicrobium faecis</name>
    <dbReference type="NCBI Taxonomy" id="2934158"/>
    <lineage>
        <taxon>Bacteria</taxon>
        <taxon>Bacillati</taxon>
        <taxon>Actinomycetota</taxon>
        <taxon>Actinomycetes</taxon>
        <taxon>Micrococcales</taxon>
        <taxon>Ornithinimicrobiaceae</taxon>
        <taxon>Ornithinimicrobium</taxon>
    </lineage>
</organism>
<feature type="domain" description="HTH luxR-type" evidence="1">
    <location>
        <begin position="259"/>
        <end position="324"/>
    </location>
</feature>
<keyword evidence="3" id="KW-1185">Reference proteome</keyword>
<dbReference type="InterPro" id="IPR036390">
    <property type="entry name" value="WH_DNA-bd_sf"/>
</dbReference>
<dbReference type="SUPFAM" id="SSF46785">
    <property type="entry name" value="Winged helix' DNA-binding domain"/>
    <property type="match status" value="1"/>
</dbReference>
<dbReference type="Proteomes" id="UP001056455">
    <property type="component" value="Chromosome"/>
</dbReference>
<dbReference type="SMART" id="SM00421">
    <property type="entry name" value="HTH_LUXR"/>
    <property type="match status" value="1"/>
</dbReference>
<dbReference type="PANTHER" id="PTHR34293">
    <property type="entry name" value="HTH-TYPE TRANSCRIPTIONAL REGULATOR TRMBL2"/>
    <property type="match status" value="1"/>
</dbReference>
<dbReference type="Gene3D" id="1.10.10.10">
    <property type="entry name" value="Winged helix-like DNA-binding domain superfamily/Winged helix DNA-binding domain"/>
    <property type="match status" value="2"/>
</dbReference>
<evidence type="ECO:0000313" key="3">
    <source>
        <dbReference type="Proteomes" id="UP001056455"/>
    </source>
</evidence>
<reference evidence="2" key="1">
    <citation type="submission" date="2022-06" db="EMBL/GenBank/DDBJ databases">
        <title>Ornithinimicrobium HY1793.</title>
        <authorList>
            <person name="Huang Y."/>
        </authorList>
    </citation>
    <scope>NUCLEOTIDE SEQUENCE</scope>
    <source>
        <strain evidence="2">HY1793</strain>
    </source>
</reference>
<dbReference type="InterPro" id="IPR016032">
    <property type="entry name" value="Sig_transdc_resp-reg_C-effctor"/>
</dbReference>
<protein>
    <submittedName>
        <fullName evidence="2">LuxR C-terminal-related transcriptional regulator</fullName>
    </submittedName>
</protein>
<name>A0ABY4YXF1_9MICO</name>
<dbReference type="PRINTS" id="PR00038">
    <property type="entry name" value="HTHLUXR"/>
</dbReference>
<dbReference type="EMBL" id="CP099489">
    <property type="protein sequence ID" value="USQ81458.1"/>
    <property type="molecule type" value="Genomic_DNA"/>
</dbReference>
<dbReference type="Pfam" id="PF00196">
    <property type="entry name" value="GerE"/>
    <property type="match status" value="1"/>
</dbReference>
<sequence>MLEPIGLSAAEEAVYDALVRRVEANTAELTQDAGVSTVATRKALRTLEELGLATRGGGRPVRFLAAPPDTAIETLLRDREDGIRSVRQQVHSLMDSYRAGTRFTSPTELIEVIVGRQELAQRWEQMQRGALTQVRGFDAPPYSAVRGQRESNPVELDLLERGVDYRVVYAKEATELPGWLDDVMLGMRQGEQSRISLHVPLKLAIADDRMAILPLLRTGDDAVTASYLIHPSPLLDALAALFESVWERAVPVREAVRGATDAEDALSPDEAELLTLLAAGLTDTAVARAKQWSERTVQRHVQRMMARLGVQTRFQIALEASRRGWI</sequence>